<evidence type="ECO:0000256" key="3">
    <source>
        <dbReference type="ARBA" id="ARBA00022692"/>
    </source>
</evidence>
<dbReference type="PROSITE" id="PS50850">
    <property type="entry name" value="MFS"/>
    <property type="match status" value="1"/>
</dbReference>
<protein>
    <submittedName>
        <fullName evidence="8">Major facilitator family transporter</fullName>
    </submittedName>
</protein>
<dbReference type="PANTHER" id="PTHR23511">
    <property type="entry name" value="SYNAPTIC VESICLE GLYCOPROTEIN 2"/>
    <property type="match status" value="1"/>
</dbReference>
<evidence type="ECO:0000256" key="1">
    <source>
        <dbReference type="ARBA" id="ARBA00004651"/>
    </source>
</evidence>
<name>A0A212M199_9FIRM</name>
<feature type="transmembrane region" description="Helical" evidence="6">
    <location>
        <begin position="393"/>
        <end position="413"/>
    </location>
</feature>
<dbReference type="EMBL" id="FMJE01000007">
    <property type="protein sequence ID" value="SCM83429.1"/>
    <property type="molecule type" value="Genomic_DNA"/>
</dbReference>
<dbReference type="GO" id="GO:0005886">
    <property type="term" value="C:plasma membrane"/>
    <property type="evidence" value="ECO:0007669"/>
    <property type="project" value="UniProtKB-SubCell"/>
</dbReference>
<keyword evidence="3 6" id="KW-0812">Transmembrane</keyword>
<feature type="transmembrane region" description="Helical" evidence="6">
    <location>
        <begin position="419"/>
        <end position="445"/>
    </location>
</feature>
<dbReference type="InterPro" id="IPR005828">
    <property type="entry name" value="MFS_sugar_transport-like"/>
</dbReference>
<dbReference type="Pfam" id="PF00083">
    <property type="entry name" value="Sugar_tr"/>
    <property type="match status" value="1"/>
</dbReference>
<dbReference type="InterPro" id="IPR020846">
    <property type="entry name" value="MFS_dom"/>
</dbReference>
<feature type="domain" description="Major facilitator superfamily (MFS) profile" evidence="7">
    <location>
        <begin position="26"/>
        <end position="448"/>
    </location>
</feature>
<evidence type="ECO:0000256" key="2">
    <source>
        <dbReference type="ARBA" id="ARBA00022448"/>
    </source>
</evidence>
<keyword evidence="4 6" id="KW-1133">Transmembrane helix</keyword>
<proteinExistence type="predicted"/>
<feature type="transmembrane region" description="Helical" evidence="6">
    <location>
        <begin position="179"/>
        <end position="201"/>
    </location>
</feature>
<feature type="transmembrane region" description="Helical" evidence="6">
    <location>
        <begin position="91"/>
        <end position="111"/>
    </location>
</feature>
<evidence type="ECO:0000256" key="4">
    <source>
        <dbReference type="ARBA" id="ARBA00022989"/>
    </source>
</evidence>
<keyword evidence="5 6" id="KW-0472">Membrane</keyword>
<dbReference type="GO" id="GO:0022857">
    <property type="term" value="F:transmembrane transporter activity"/>
    <property type="evidence" value="ECO:0007669"/>
    <property type="project" value="InterPro"/>
</dbReference>
<reference evidence="8" key="1">
    <citation type="submission" date="2016-08" db="EMBL/GenBank/DDBJ databases">
        <authorList>
            <person name="Seilhamer J.J."/>
        </authorList>
    </citation>
    <scope>NUCLEOTIDE SEQUENCE</scope>
    <source>
        <strain evidence="8">86</strain>
    </source>
</reference>
<dbReference type="PROSITE" id="PS00216">
    <property type="entry name" value="SUGAR_TRANSPORT_1"/>
    <property type="match status" value="1"/>
</dbReference>
<dbReference type="PANTHER" id="PTHR23511:SF34">
    <property type="entry name" value="SYNAPTIC VESICLE GLYCOPROTEIN 2"/>
    <property type="match status" value="1"/>
</dbReference>
<dbReference type="AlphaFoldDB" id="A0A212M199"/>
<evidence type="ECO:0000256" key="6">
    <source>
        <dbReference type="SAM" id="Phobius"/>
    </source>
</evidence>
<evidence type="ECO:0000313" key="8">
    <source>
        <dbReference type="EMBL" id="SCM83429.1"/>
    </source>
</evidence>
<comment type="subcellular location">
    <subcellularLocation>
        <location evidence="1">Cell membrane</location>
        <topology evidence="1">Multi-pass membrane protein</topology>
    </subcellularLocation>
</comment>
<feature type="transmembrane region" description="Helical" evidence="6">
    <location>
        <begin position="330"/>
        <end position="351"/>
    </location>
</feature>
<evidence type="ECO:0000256" key="5">
    <source>
        <dbReference type="ARBA" id="ARBA00023136"/>
    </source>
</evidence>
<dbReference type="Gene3D" id="1.20.1250.20">
    <property type="entry name" value="MFS general substrate transporter like domains"/>
    <property type="match status" value="1"/>
</dbReference>
<keyword evidence="2" id="KW-0813">Transport</keyword>
<gene>
    <name evidence="8" type="ORF">KL86SPO_70287</name>
</gene>
<sequence length="452" mass="49162">MEKHDITALVTARLDRLPLSRYHYKMIGICGATWAFDAFDIALITFVATALAQAWNLSPGEMGIVLSSGLIGMIAGAFLGGIAGDRMGRKAVLKWTMLVFSIASLGCAIAWDIYSLVFFRFIVGLGLGGLPPIIYTLMGEITPARDRGKTQGLLTTFWTVGWILAALLAYFVIAGLEDGWRWAFVAGATPALYLFIVQRYIPESARWLAMKGRKEEALAIVDDIERQVAKTDVIPPLTEDMIKKDVIVEQKPSFGALYSVNYRRVTIMLMILWFLNMFGYYGLFSWLPSLLMKSGRTMEQSFLYSIFLQLAYLPNQVLVAFLMDKYGRKPVLIGNLLCGFLATLAFGWALGLPTLESFHIIGLGVVTSFFISGIIAVSYTYTPELYPTAFRATGAAMGSACSRVGGMVSPIAIGYAMGIIGITGAVSLVAGAFILAAVTVGVMGIETKGKAL</sequence>
<feature type="transmembrane region" description="Helical" evidence="6">
    <location>
        <begin position="150"/>
        <end position="173"/>
    </location>
</feature>
<dbReference type="InterPro" id="IPR036259">
    <property type="entry name" value="MFS_trans_sf"/>
</dbReference>
<organism evidence="8">
    <name type="scientific">uncultured Sporomusa sp</name>
    <dbReference type="NCBI Taxonomy" id="307249"/>
    <lineage>
        <taxon>Bacteria</taxon>
        <taxon>Bacillati</taxon>
        <taxon>Bacillota</taxon>
        <taxon>Negativicutes</taxon>
        <taxon>Selenomonadales</taxon>
        <taxon>Sporomusaceae</taxon>
        <taxon>Sporomusa</taxon>
        <taxon>environmental samples</taxon>
    </lineage>
</organism>
<dbReference type="RefSeq" id="WP_198930976.1">
    <property type="nucleotide sequence ID" value="NZ_LT608335.1"/>
</dbReference>
<evidence type="ECO:0000259" key="7">
    <source>
        <dbReference type="PROSITE" id="PS50850"/>
    </source>
</evidence>
<feature type="transmembrane region" description="Helical" evidence="6">
    <location>
        <begin position="265"/>
        <end position="283"/>
    </location>
</feature>
<feature type="transmembrane region" description="Helical" evidence="6">
    <location>
        <begin position="303"/>
        <end position="323"/>
    </location>
</feature>
<dbReference type="CDD" id="cd17316">
    <property type="entry name" value="MFS_SV2_like"/>
    <property type="match status" value="1"/>
</dbReference>
<accession>A0A212M199</accession>
<feature type="transmembrane region" description="Helical" evidence="6">
    <location>
        <begin position="26"/>
        <end position="52"/>
    </location>
</feature>
<dbReference type="InterPro" id="IPR005829">
    <property type="entry name" value="Sugar_transporter_CS"/>
</dbReference>
<dbReference type="PROSITE" id="PS00217">
    <property type="entry name" value="SUGAR_TRANSPORT_2"/>
    <property type="match status" value="1"/>
</dbReference>
<dbReference type="SUPFAM" id="SSF103473">
    <property type="entry name" value="MFS general substrate transporter"/>
    <property type="match status" value="1"/>
</dbReference>
<feature type="transmembrane region" description="Helical" evidence="6">
    <location>
        <begin position="64"/>
        <end position="84"/>
    </location>
</feature>
<feature type="transmembrane region" description="Helical" evidence="6">
    <location>
        <begin position="117"/>
        <end position="138"/>
    </location>
</feature>
<feature type="transmembrane region" description="Helical" evidence="6">
    <location>
        <begin position="357"/>
        <end position="381"/>
    </location>
</feature>